<evidence type="ECO:0008006" key="3">
    <source>
        <dbReference type="Google" id="ProtNLM"/>
    </source>
</evidence>
<organism evidence="1 2">
    <name type="scientific">Stentor coeruleus</name>
    <dbReference type="NCBI Taxonomy" id="5963"/>
    <lineage>
        <taxon>Eukaryota</taxon>
        <taxon>Sar</taxon>
        <taxon>Alveolata</taxon>
        <taxon>Ciliophora</taxon>
        <taxon>Postciliodesmatophora</taxon>
        <taxon>Heterotrichea</taxon>
        <taxon>Heterotrichida</taxon>
        <taxon>Stentoridae</taxon>
        <taxon>Stentor</taxon>
    </lineage>
</organism>
<keyword evidence="2" id="KW-1185">Reference proteome</keyword>
<dbReference type="InterPro" id="IPR036047">
    <property type="entry name" value="F-box-like_dom_sf"/>
</dbReference>
<reference evidence="1 2" key="1">
    <citation type="submission" date="2016-11" db="EMBL/GenBank/DDBJ databases">
        <title>The macronuclear genome of Stentor coeruleus: a giant cell with tiny introns.</title>
        <authorList>
            <person name="Slabodnick M."/>
            <person name="Ruby J.G."/>
            <person name="Reiff S.B."/>
            <person name="Swart E.C."/>
            <person name="Gosai S."/>
            <person name="Prabakaran S."/>
            <person name="Witkowska E."/>
            <person name="Larue G.E."/>
            <person name="Fisher S."/>
            <person name="Freeman R.M."/>
            <person name="Gunawardena J."/>
            <person name="Chu W."/>
            <person name="Stover N.A."/>
            <person name="Gregory B.D."/>
            <person name="Nowacki M."/>
            <person name="Derisi J."/>
            <person name="Roy S.W."/>
            <person name="Marshall W.F."/>
            <person name="Sood P."/>
        </authorList>
    </citation>
    <scope>NUCLEOTIDE SEQUENCE [LARGE SCALE GENOMIC DNA]</scope>
    <source>
        <strain evidence="1">WM001</strain>
    </source>
</reference>
<sequence length="249" mass="30313">MLSLFNRFISRMKSMHPVLGNRNLMVVILEYLDGEDLFQMYQVCFSFRNTIQSIPYIEITMLKYTMNESNKCIEKLKSVSSPPKPTYRPPMKTFHTAFPLMPMKRKSEPKPSQKFQQDDAMSQNDNEKWSNFVNYFHEYAKLKGFKVQKRENFSNEDDWKKYKRDFLGVYYSYVDHIREIRVKERANRFNLKNKLFNQYERLINNMNFKFNCYKQPMPAIKDEENKAIHQKETKFQMINCKWDNIYKFF</sequence>
<dbReference type="SUPFAM" id="SSF81383">
    <property type="entry name" value="F-box domain"/>
    <property type="match status" value="1"/>
</dbReference>
<evidence type="ECO:0000313" key="1">
    <source>
        <dbReference type="EMBL" id="OMJ69148.1"/>
    </source>
</evidence>
<comment type="caution">
    <text evidence="1">The sequence shown here is derived from an EMBL/GenBank/DDBJ whole genome shotgun (WGS) entry which is preliminary data.</text>
</comment>
<name>A0A1R2AXA1_9CILI</name>
<dbReference type="OrthoDB" id="322143at2759"/>
<protein>
    <recommendedName>
        <fullName evidence="3">F-box domain-containing protein</fullName>
    </recommendedName>
</protein>
<dbReference type="AlphaFoldDB" id="A0A1R2AXA1"/>
<dbReference type="EMBL" id="MPUH01001234">
    <property type="protein sequence ID" value="OMJ69148.1"/>
    <property type="molecule type" value="Genomic_DNA"/>
</dbReference>
<dbReference type="Proteomes" id="UP000187209">
    <property type="component" value="Unassembled WGS sequence"/>
</dbReference>
<evidence type="ECO:0000313" key="2">
    <source>
        <dbReference type="Proteomes" id="UP000187209"/>
    </source>
</evidence>
<proteinExistence type="predicted"/>
<gene>
    <name evidence="1" type="ORF">SteCoe_33211</name>
</gene>
<accession>A0A1R2AXA1</accession>